<dbReference type="InterPro" id="IPR036291">
    <property type="entry name" value="NAD(P)-bd_dom_sf"/>
</dbReference>
<keyword evidence="1" id="KW-0521">NADP</keyword>
<dbReference type="Proteomes" id="UP000051581">
    <property type="component" value="Unassembled WGS sequence"/>
</dbReference>
<protein>
    <submittedName>
        <fullName evidence="3">Alcohol dehydrogenase zinc-binding domain-containing protein</fullName>
    </submittedName>
</protein>
<comment type="caution">
    <text evidence="3">The sequence shown here is derived from an EMBL/GenBank/DDBJ whole genome shotgun (WGS) entry which is preliminary data.</text>
</comment>
<evidence type="ECO:0000256" key="1">
    <source>
        <dbReference type="ARBA" id="ARBA00022857"/>
    </source>
</evidence>
<evidence type="ECO:0000313" key="4">
    <source>
        <dbReference type="Proteomes" id="UP000051581"/>
    </source>
</evidence>
<dbReference type="Gene3D" id="3.40.50.720">
    <property type="entry name" value="NAD(P)-binding Rossmann-like Domain"/>
    <property type="match status" value="1"/>
</dbReference>
<gene>
    <name evidence="3" type="ORF">FD17_GL002124</name>
</gene>
<dbReference type="InterPro" id="IPR013149">
    <property type="entry name" value="ADH-like_C"/>
</dbReference>
<dbReference type="InterPro" id="IPR013154">
    <property type="entry name" value="ADH-like_N"/>
</dbReference>
<dbReference type="Pfam" id="PF00107">
    <property type="entry name" value="ADH_zinc_N"/>
    <property type="match status" value="1"/>
</dbReference>
<evidence type="ECO:0000313" key="3">
    <source>
        <dbReference type="EMBL" id="KRK88862.1"/>
    </source>
</evidence>
<dbReference type="PATRIC" id="fig|1423808.3.peg.2152"/>
<keyword evidence="4" id="KW-1185">Reference proteome</keyword>
<evidence type="ECO:0000259" key="2">
    <source>
        <dbReference type="SMART" id="SM00829"/>
    </source>
</evidence>
<dbReference type="Pfam" id="PF08240">
    <property type="entry name" value="ADH_N"/>
    <property type="match status" value="1"/>
</dbReference>
<dbReference type="AlphaFoldDB" id="A0A0R1KYI2"/>
<dbReference type="SUPFAM" id="SSF51735">
    <property type="entry name" value="NAD(P)-binding Rossmann-fold domains"/>
    <property type="match status" value="1"/>
</dbReference>
<dbReference type="SUPFAM" id="SSF50129">
    <property type="entry name" value="GroES-like"/>
    <property type="match status" value="1"/>
</dbReference>
<dbReference type="SMART" id="SM00829">
    <property type="entry name" value="PKS_ER"/>
    <property type="match status" value="1"/>
</dbReference>
<dbReference type="EMBL" id="AZEA01000005">
    <property type="protein sequence ID" value="KRK88862.1"/>
    <property type="molecule type" value="Genomic_DNA"/>
</dbReference>
<dbReference type="InterPro" id="IPR051603">
    <property type="entry name" value="Zinc-ADH_QOR/CCCR"/>
</dbReference>
<proteinExistence type="predicted"/>
<accession>A0A0R1KYI2</accession>
<organism evidence="3 4">
    <name type="scientific">Lentilactobacillus sunkii DSM 19904</name>
    <dbReference type="NCBI Taxonomy" id="1423808"/>
    <lineage>
        <taxon>Bacteria</taxon>
        <taxon>Bacillati</taxon>
        <taxon>Bacillota</taxon>
        <taxon>Bacilli</taxon>
        <taxon>Lactobacillales</taxon>
        <taxon>Lactobacillaceae</taxon>
        <taxon>Lentilactobacillus</taxon>
    </lineage>
</organism>
<reference evidence="3 4" key="1">
    <citation type="journal article" date="2015" name="Genome Announc.">
        <title>Expanding the biotechnology potential of lactobacilli through comparative genomics of 213 strains and associated genera.</title>
        <authorList>
            <person name="Sun Z."/>
            <person name="Harris H.M."/>
            <person name="McCann A."/>
            <person name="Guo C."/>
            <person name="Argimon S."/>
            <person name="Zhang W."/>
            <person name="Yang X."/>
            <person name="Jeffery I.B."/>
            <person name="Cooney J.C."/>
            <person name="Kagawa T.F."/>
            <person name="Liu W."/>
            <person name="Song Y."/>
            <person name="Salvetti E."/>
            <person name="Wrobel A."/>
            <person name="Rasinkangas P."/>
            <person name="Parkhill J."/>
            <person name="Rea M.C."/>
            <person name="O'Sullivan O."/>
            <person name="Ritari J."/>
            <person name="Douillard F.P."/>
            <person name="Paul Ross R."/>
            <person name="Yang R."/>
            <person name="Briner A.E."/>
            <person name="Felis G.E."/>
            <person name="de Vos W.M."/>
            <person name="Barrangou R."/>
            <person name="Klaenhammer T.R."/>
            <person name="Caufield P.W."/>
            <person name="Cui Y."/>
            <person name="Zhang H."/>
            <person name="O'Toole P.W."/>
        </authorList>
    </citation>
    <scope>NUCLEOTIDE SEQUENCE [LARGE SCALE GENOMIC DNA]</scope>
    <source>
        <strain evidence="3 4">DSM 19904</strain>
    </source>
</reference>
<dbReference type="PANTHER" id="PTHR44154:SF1">
    <property type="entry name" value="QUINONE OXIDOREDUCTASE"/>
    <property type="match status" value="1"/>
</dbReference>
<feature type="domain" description="Enoyl reductase (ER)" evidence="2">
    <location>
        <begin position="21"/>
        <end position="332"/>
    </location>
</feature>
<sequence>MKSDFKNGGIIMQAAYITKNGSADDIIIGDLPKPIISANQVLIKVNAVAVNHVDTFVRSGAFQTDTDFPFVIGRDAVGQVEEVGKDVTGFSKGNWVWTNSMGYNGRQGVTSEFAAIPADRLFHVPENVEPTQLIASVHSSATAAIVLTSVFAVNSGSTILIEGAAGHVGTKFVQMAHILGLKVVTTSNPKDFDLLDRLGSDQRLDYQKSLKKQMSKGPIKKVDYVVDTSGKVSLQDNLQVLNVGGHVCLITAPKSNTFKFDVRKFYTQSKTINGFVISHAPLEQIQESAKFINRLMADGYLLEDQVLQKSYEEAGWAHLKLETNSKKKKILLTF</sequence>
<dbReference type="InterPro" id="IPR011032">
    <property type="entry name" value="GroES-like_sf"/>
</dbReference>
<dbReference type="PANTHER" id="PTHR44154">
    <property type="entry name" value="QUINONE OXIDOREDUCTASE"/>
    <property type="match status" value="1"/>
</dbReference>
<dbReference type="Gene3D" id="3.90.180.10">
    <property type="entry name" value="Medium-chain alcohol dehydrogenases, catalytic domain"/>
    <property type="match status" value="1"/>
</dbReference>
<name>A0A0R1KYI2_9LACO</name>
<dbReference type="GO" id="GO:0016491">
    <property type="term" value="F:oxidoreductase activity"/>
    <property type="evidence" value="ECO:0007669"/>
    <property type="project" value="InterPro"/>
</dbReference>
<dbReference type="InterPro" id="IPR020843">
    <property type="entry name" value="ER"/>
</dbReference>